<evidence type="ECO:0000313" key="2">
    <source>
        <dbReference type="EMBL" id="KAK7323620.1"/>
    </source>
</evidence>
<dbReference type="EMBL" id="JAYMYQ010000006">
    <property type="protein sequence ID" value="KAK7323620.1"/>
    <property type="molecule type" value="Genomic_DNA"/>
</dbReference>
<name>A0AAN9KTI6_CANGL</name>
<reference evidence="2 3" key="1">
    <citation type="submission" date="2024-01" db="EMBL/GenBank/DDBJ databases">
        <title>The genomes of 5 underutilized Papilionoideae crops provide insights into root nodulation and disease resistanc.</title>
        <authorList>
            <person name="Jiang F."/>
        </authorList>
    </citation>
    <scope>NUCLEOTIDE SEQUENCE [LARGE SCALE GENOMIC DNA]</scope>
    <source>
        <strain evidence="2">LVBAO_FW01</strain>
        <tissue evidence="2">Leaves</tissue>
    </source>
</reference>
<protein>
    <submittedName>
        <fullName evidence="2">Uncharacterized protein</fullName>
    </submittedName>
</protein>
<evidence type="ECO:0000313" key="3">
    <source>
        <dbReference type="Proteomes" id="UP001367508"/>
    </source>
</evidence>
<dbReference type="Proteomes" id="UP001367508">
    <property type="component" value="Unassembled WGS sequence"/>
</dbReference>
<feature type="region of interest" description="Disordered" evidence="1">
    <location>
        <begin position="1"/>
        <end position="24"/>
    </location>
</feature>
<feature type="compositionally biased region" description="Basic and acidic residues" evidence="1">
    <location>
        <begin position="1"/>
        <end position="23"/>
    </location>
</feature>
<accession>A0AAN9KTI6</accession>
<sequence length="312" mass="34455">MTLKNRWEQEYDTGAKDKKRIDSKSSQADTGAKFCFLISMGDKAGKEAIEIAGVCFVDHLDMSLGQPTDVRIGIKSGSRFREVRGGIFGHVLNTGCHHSLVKSGTRITLTLGRKAMGISFFVFFLHSDRSSCPDAVGFRSAGAFRYLRRRSDVRLRLPPRQVNSAAISRTSGAREKWGKDGRWCEGRSDHHLVTGNSSESGEGDMISLGTFVMLVALPKFHVQARRREPQWLERHGSAVRCSLIATMGDNLFSHMLAMLRRADSVPRMNDAVLEAEMGLLPPFDRSPAEGVVSPPKNPSSFGMAPPYITPFP</sequence>
<evidence type="ECO:0000256" key="1">
    <source>
        <dbReference type="SAM" id="MobiDB-lite"/>
    </source>
</evidence>
<keyword evidence="3" id="KW-1185">Reference proteome</keyword>
<proteinExistence type="predicted"/>
<dbReference type="AlphaFoldDB" id="A0AAN9KTI6"/>
<comment type="caution">
    <text evidence="2">The sequence shown here is derived from an EMBL/GenBank/DDBJ whole genome shotgun (WGS) entry which is preliminary data.</text>
</comment>
<organism evidence="2 3">
    <name type="scientific">Canavalia gladiata</name>
    <name type="common">Sword bean</name>
    <name type="synonym">Dolichos gladiatus</name>
    <dbReference type="NCBI Taxonomy" id="3824"/>
    <lineage>
        <taxon>Eukaryota</taxon>
        <taxon>Viridiplantae</taxon>
        <taxon>Streptophyta</taxon>
        <taxon>Embryophyta</taxon>
        <taxon>Tracheophyta</taxon>
        <taxon>Spermatophyta</taxon>
        <taxon>Magnoliopsida</taxon>
        <taxon>eudicotyledons</taxon>
        <taxon>Gunneridae</taxon>
        <taxon>Pentapetalae</taxon>
        <taxon>rosids</taxon>
        <taxon>fabids</taxon>
        <taxon>Fabales</taxon>
        <taxon>Fabaceae</taxon>
        <taxon>Papilionoideae</taxon>
        <taxon>50 kb inversion clade</taxon>
        <taxon>NPAAA clade</taxon>
        <taxon>indigoferoid/millettioid clade</taxon>
        <taxon>Phaseoleae</taxon>
        <taxon>Canavalia</taxon>
    </lineage>
</organism>
<gene>
    <name evidence="2" type="ORF">VNO77_27102</name>
</gene>